<feature type="compositionally biased region" description="Basic and acidic residues" evidence="2">
    <location>
        <begin position="21"/>
        <end position="36"/>
    </location>
</feature>
<evidence type="ECO:0000256" key="1">
    <source>
        <dbReference type="SAM" id="Coils"/>
    </source>
</evidence>
<reference evidence="3" key="2">
    <citation type="submission" date="2021-09" db="EMBL/GenBank/DDBJ databases">
        <title>RNA virosphere in a marine zooplankton community in the subtropical western North Pacific.</title>
        <authorList>
            <person name="Hirai J."/>
            <person name="Urayama S."/>
            <person name="Takaki Y."/>
            <person name="Hirai M."/>
            <person name="Nagasaki K."/>
            <person name="Nunoura T."/>
        </authorList>
    </citation>
    <scope>NUCLEOTIDE SEQUENCE</scope>
    <source>
        <strain evidence="3">2021-JH16</strain>
    </source>
</reference>
<feature type="coiled-coil region" evidence="1">
    <location>
        <begin position="256"/>
        <end position="283"/>
    </location>
</feature>
<keyword evidence="1" id="KW-0175">Coiled coil</keyword>
<proteinExistence type="predicted"/>
<protein>
    <submittedName>
        <fullName evidence="4">Capsid</fullName>
    </submittedName>
</protein>
<accession>A0A2V0R9G2</accession>
<sequence length="490" mass="54814">MAFAKPVELNEVEDSASAPPPKEKGKTKAAPADKKSGKAQGQGGDNKKNSGSSNTRKSGPQSGSQKSTAVGFADGNAALLSYGLGVSGRKERILSPVKADKFFHLVEDSYRALIEAKPHAADRFSLSEFRHCSALMFYQRLENVKFDGLGVKPSAPTRIPLPRNLRVFQPVWGALANIGIVDDEELRITYIPDGILPKTEDMSSEEDIRNLITCTLYDWVSSWDAVKESRDSRVNYDYRDSYTADLDTNEGPELTSEELVSQIADKRKQLKTLKENLDSGKRISISGSTYIPVFKKDKNGNDTEEIDTDATQKGTKYFSIKNHEDAIEKLFQQARKNKAKKITPRFDRTYKIDSYRVSDGVITESPGAYGAWLHWDPQLWLDYERFVEETSGVAMYSQSMPVETVGTYAWLLPVEAQEDDANVFCKLPKASIPPVTWILALLLQSSTLNAFQRANFYTETDRLANVQGLRFKYIQKAISRGAPMEQYGTY</sequence>
<evidence type="ECO:0000313" key="3">
    <source>
        <dbReference type="EMBL" id="BDC16253.1"/>
    </source>
</evidence>
<feature type="region of interest" description="Disordered" evidence="2">
    <location>
        <begin position="1"/>
        <end position="69"/>
    </location>
</feature>
<reference evidence="4" key="1">
    <citation type="submission" date="2017-04" db="EMBL/GenBank/DDBJ databases">
        <title>Unveiling RNA virosphere associated with marine microorganisms.</title>
        <authorList>
            <person name="Urayama S."/>
            <person name="Takaki Y."/>
            <person name="Nishi S."/>
            <person name="Yoshida Y."/>
            <person name="Deguchi S."/>
            <person name="Takai K."/>
            <person name="Nunoura T."/>
        </authorList>
    </citation>
    <scope>NUCLEOTIDE SEQUENCE</scope>
</reference>
<dbReference type="EMBL" id="LC651650">
    <property type="protein sequence ID" value="BDC16253.1"/>
    <property type="molecule type" value="Genomic_RNA"/>
</dbReference>
<feature type="compositionally biased region" description="Polar residues" evidence="2">
    <location>
        <begin position="49"/>
        <end position="68"/>
    </location>
</feature>
<organism evidence="4">
    <name type="scientific">viral metagenome</name>
    <dbReference type="NCBI Taxonomy" id="1070528"/>
    <lineage>
        <taxon>unclassified sequences</taxon>
        <taxon>metagenomes</taxon>
        <taxon>organismal metagenomes</taxon>
    </lineage>
</organism>
<name>A0A2V0R9G2_9ZZZZ</name>
<dbReference type="EMBL" id="BDQA01000372">
    <property type="protein sequence ID" value="GBH21831.1"/>
    <property type="molecule type" value="Genomic_RNA"/>
</dbReference>
<evidence type="ECO:0000256" key="2">
    <source>
        <dbReference type="SAM" id="MobiDB-lite"/>
    </source>
</evidence>
<dbReference type="AlphaFoldDB" id="A0A2V0R9G2"/>
<evidence type="ECO:0000313" key="4">
    <source>
        <dbReference type="EMBL" id="GBH21831.1"/>
    </source>
</evidence>